<keyword evidence="2" id="KW-1133">Transmembrane helix</keyword>
<accession>A0A2A5RPR8</accession>
<dbReference type="PANTHER" id="PTHR30576:SF0">
    <property type="entry name" value="UNDECAPRENYL-PHOSPHATE N-ACETYLGALACTOSAMINYL 1-PHOSPHATE TRANSFERASE-RELATED"/>
    <property type="match status" value="1"/>
</dbReference>
<evidence type="ECO:0000313" key="5">
    <source>
        <dbReference type="Proteomes" id="UP000218181"/>
    </source>
</evidence>
<gene>
    <name evidence="4" type="ORF">RT41_GL000188</name>
</gene>
<protein>
    <submittedName>
        <fullName evidence="4">Sugar transferase</fullName>
    </submittedName>
</protein>
<evidence type="ECO:0000313" key="4">
    <source>
        <dbReference type="EMBL" id="PCS01424.1"/>
    </source>
</evidence>
<feature type="transmembrane region" description="Helical" evidence="2">
    <location>
        <begin position="35"/>
        <end position="58"/>
    </location>
</feature>
<comment type="caution">
    <text evidence="4">The sequence shown here is derived from an EMBL/GenBank/DDBJ whole genome shotgun (WGS) entry which is preliminary data.</text>
</comment>
<keyword evidence="2" id="KW-0472">Membrane</keyword>
<name>A0A2A5RPR8_9LACT</name>
<organism evidence="4 5">
    <name type="scientific">Lactococcus fujiensis JCM 16395</name>
    <dbReference type="NCBI Taxonomy" id="1291764"/>
    <lineage>
        <taxon>Bacteria</taxon>
        <taxon>Bacillati</taxon>
        <taxon>Bacillota</taxon>
        <taxon>Bacilli</taxon>
        <taxon>Lactobacillales</taxon>
        <taxon>Streptococcaceae</taxon>
        <taxon>Lactococcus</taxon>
    </lineage>
</organism>
<dbReference type="AlphaFoldDB" id="A0A2A5RPR8"/>
<sequence length="227" mass="26475">MQTEEQYLSILKSKNLVPFKAFSKSERLVKRSIDLIGGTFGLMLFCIAFLLLFIPYHLDKGKDDGPMLYRQKRYGNEGHIFYIWKFRTMINGAEHYFDKHLDIGKVYHENGNKLEHDPRLTKIGGFIRHYSIDELPQFINVLHGEMSLVGPRPILLFEDVEYGNRLPYLLMCKPGITGYWTTHGRSKVLFPERADLELFYIQKLSTSFDLKLIGETIFQIIQGKDAF</sequence>
<dbReference type="GO" id="GO:0016780">
    <property type="term" value="F:phosphotransferase activity, for other substituted phosphate groups"/>
    <property type="evidence" value="ECO:0007669"/>
    <property type="project" value="TreeGrafter"/>
</dbReference>
<proteinExistence type="inferred from homology"/>
<dbReference type="RefSeq" id="WP_096816889.1">
    <property type="nucleotide sequence ID" value="NZ_JXJU01000001.1"/>
</dbReference>
<dbReference type="InterPro" id="IPR003362">
    <property type="entry name" value="Bact_transf"/>
</dbReference>
<evidence type="ECO:0000256" key="1">
    <source>
        <dbReference type="ARBA" id="ARBA00006464"/>
    </source>
</evidence>
<dbReference type="OrthoDB" id="9808602at2"/>
<evidence type="ECO:0000256" key="2">
    <source>
        <dbReference type="SAM" id="Phobius"/>
    </source>
</evidence>
<dbReference type="STRING" id="1291764.GCA_001311235_00316"/>
<reference evidence="4 5" key="1">
    <citation type="submission" date="2014-12" db="EMBL/GenBank/DDBJ databases">
        <title>Draft genome sequences of 10 type strains of Lactococcus.</title>
        <authorList>
            <person name="Sun Z."/>
            <person name="Zhong Z."/>
            <person name="Liu W."/>
            <person name="Zhang W."/>
            <person name="Zhang H."/>
        </authorList>
    </citation>
    <scope>NUCLEOTIDE SEQUENCE [LARGE SCALE GENOMIC DNA]</scope>
    <source>
        <strain evidence="4 5">JCM 16395</strain>
    </source>
</reference>
<keyword evidence="5" id="KW-1185">Reference proteome</keyword>
<keyword evidence="2" id="KW-0812">Transmembrane</keyword>
<dbReference type="Proteomes" id="UP000218181">
    <property type="component" value="Unassembled WGS sequence"/>
</dbReference>
<comment type="similarity">
    <text evidence="1">Belongs to the bacterial sugar transferase family.</text>
</comment>
<evidence type="ECO:0000259" key="3">
    <source>
        <dbReference type="Pfam" id="PF02397"/>
    </source>
</evidence>
<feature type="domain" description="Bacterial sugar transferase" evidence="3">
    <location>
        <begin position="30"/>
        <end position="221"/>
    </location>
</feature>
<dbReference type="EMBL" id="JXJU01000001">
    <property type="protein sequence ID" value="PCS01424.1"/>
    <property type="molecule type" value="Genomic_DNA"/>
</dbReference>
<keyword evidence="4" id="KW-0808">Transferase</keyword>
<dbReference type="PANTHER" id="PTHR30576">
    <property type="entry name" value="COLANIC BIOSYNTHESIS UDP-GLUCOSE LIPID CARRIER TRANSFERASE"/>
    <property type="match status" value="1"/>
</dbReference>
<dbReference type="Pfam" id="PF02397">
    <property type="entry name" value="Bac_transf"/>
    <property type="match status" value="1"/>
</dbReference>